<feature type="region of interest" description="Disordered" evidence="1">
    <location>
        <begin position="16"/>
        <end position="36"/>
    </location>
</feature>
<sequence length="120" mass="13355">MEKQATKVVEALQSGKLSSGRGLNQETSLKRSNDSHWSSHYGTLISLIAMFSAVIDVLETIMKDGTNSEQRGETCGLLGSIKTFDFLFKLHLMRSVLGITNELLQALPRKKTRNCECHEV</sequence>
<dbReference type="EMBL" id="GHES01020230">
    <property type="protein sequence ID" value="MPA50789.1"/>
    <property type="molecule type" value="Transcribed_RNA"/>
</dbReference>
<reference evidence="2" key="1">
    <citation type="submission" date="2019-08" db="EMBL/GenBank/DDBJ databases">
        <title>Reference gene set and small RNA set construction with multiple tissues from Davidia involucrata Baill.</title>
        <authorList>
            <person name="Yang H."/>
            <person name="Zhou C."/>
            <person name="Li G."/>
            <person name="Wang J."/>
            <person name="Gao P."/>
            <person name="Wang M."/>
            <person name="Wang R."/>
            <person name="Zhao Y."/>
        </authorList>
    </citation>
    <scope>NUCLEOTIDE SEQUENCE</scope>
    <source>
        <tissue evidence="2">Mixed with DoveR01_LX</tissue>
    </source>
</reference>
<protein>
    <submittedName>
        <fullName evidence="2">Uncharacterized protein</fullName>
    </submittedName>
</protein>
<proteinExistence type="predicted"/>
<feature type="compositionally biased region" description="Polar residues" evidence="1">
    <location>
        <begin position="16"/>
        <end position="27"/>
    </location>
</feature>
<dbReference type="PANTHER" id="PTHR11697">
    <property type="entry name" value="GENERAL TRANSCRIPTION FACTOR 2-RELATED ZINC FINGER PROTEIN"/>
    <property type="match status" value="1"/>
</dbReference>
<name>A0A5B7A2B3_DAVIN</name>
<evidence type="ECO:0000313" key="2">
    <source>
        <dbReference type="EMBL" id="MPA50789.1"/>
    </source>
</evidence>
<dbReference type="PANTHER" id="PTHR11697:SF230">
    <property type="entry name" value="ZINC FINGER, MYM DOMAIN CONTAINING 1"/>
    <property type="match status" value="1"/>
</dbReference>
<evidence type="ECO:0000256" key="1">
    <source>
        <dbReference type="SAM" id="MobiDB-lite"/>
    </source>
</evidence>
<accession>A0A5B7A2B3</accession>
<dbReference type="AlphaFoldDB" id="A0A5B7A2B3"/>
<gene>
    <name evidence="2" type="ORF">Din_020230</name>
</gene>
<organism evidence="2">
    <name type="scientific">Davidia involucrata</name>
    <name type="common">Dove tree</name>
    <dbReference type="NCBI Taxonomy" id="16924"/>
    <lineage>
        <taxon>Eukaryota</taxon>
        <taxon>Viridiplantae</taxon>
        <taxon>Streptophyta</taxon>
        <taxon>Embryophyta</taxon>
        <taxon>Tracheophyta</taxon>
        <taxon>Spermatophyta</taxon>
        <taxon>Magnoliopsida</taxon>
        <taxon>eudicotyledons</taxon>
        <taxon>Gunneridae</taxon>
        <taxon>Pentapetalae</taxon>
        <taxon>asterids</taxon>
        <taxon>Cornales</taxon>
        <taxon>Nyssaceae</taxon>
        <taxon>Davidia</taxon>
    </lineage>
</organism>
<dbReference type="InterPro" id="IPR055298">
    <property type="entry name" value="AtLOH3-like"/>
</dbReference>